<dbReference type="Proteomes" id="UP000012159">
    <property type="component" value="Unassembled WGS sequence"/>
</dbReference>
<dbReference type="AlphaFoldDB" id="M6WEY7"/>
<protein>
    <submittedName>
        <fullName evidence="1">Uncharacterized protein</fullName>
    </submittedName>
</protein>
<organism evidence="1 2">
    <name type="scientific">Leptospira borgpetersenii serovar Pomona str. 200901868</name>
    <dbReference type="NCBI Taxonomy" id="1192866"/>
    <lineage>
        <taxon>Bacteria</taxon>
        <taxon>Pseudomonadati</taxon>
        <taxon>Spirochaetota</taxon>
        <taxon>Spirochaetia</taxon>
        <taxon>Leptospirales</taxon>
        <taxon>Leptospiraceae</taxon>
        <taxon>Leptospira</taxon>
    </lineage>
</organism>
<dbReference type="EMBL" id="AKWF02000040">
    <property type="protein sequence ID" value="EMO63744.1"/>
    <property type="molecule type" value="Genomic_DNA"/>
</dbReference>
<name>M6WEY7_LEPBO</name>
<comment type="caution">
    <text evidence="1">The sequence shown here is derived from an EMBL/GenBank/DDBJ whole genome shotgun (WGS) entry which is preliminary data.</text>
</comment>
<evidence type="ECO:0000313" key="1">
    <source>
        <dbReference type="EMBL" id="EMO63744.1"/>
    </source>
</evidence>
<gene>
    <name evidence="1" type="ORF">LEP1GSC133_4604</name>
</gene>
<proteinExistence type="predicted"/>
<reference evidence="1 2" key="1">
    <citation type="submission" date="2013-01" db="EMBL/GenBank/DDBJ databases">
        <authorList>
            <person name="Harkins D.M."/>
            <person name="Durkin A.S."/>
            <person name="Brinkac L.M."/>
            <person name="Haft D.H."/>
            <person name="Selengut J.D."/>
            <person name="Sanka R."/>
            <person name="DePew J."/>
            <person name="Purushe J."/>
            <person name="Picardeau M."/>
            <person name="Werts C."/>
            <person name="Goarant C."/>
            <person name="Vinetz J.M."/>
            <person name="Sutton G.G."/>
            <person name="Nierman W.C."/>
            <person name="Fouts D.E."/>
        </authorList>
    </citation>
    <scope>NUCLEOTIDE SEQUENCE [LARGE SCALE GENOMIC DNA]</scope>
    <source>
        <strain evidence="1 2">200901868</strain>
    </source>
</reference>
<accession>M6WEY7</accession>
<sequence length="84" mass="9624">MSITEAVPKIALKDMVFRKNEELLTIFHTILEEVKKPINHEKTCRAGTTGTAWINVRTFLDVRILLRTYGMIIKDCPSGFRTDS</sequence>
<evidence type="ECO:0000313" key="2">
    <source>
        <dbReference type="Proteomes" id="UP000012159"/>
    </source>
</evidence>